<name>A0AA37VZQ2_9GAMM</name>
<dbReference type="Proteomes" id="UP001161422">
    <property type="component" value="Unassembled WGS sequence"/>
</dbReference>
<dbReference type="Pfam" id="PF13650">
    <property type="entry name" value="Asp_protease_2"/>
    <property type="match status" value="2"/>
</dbReference>
<organism evidence="2 3">
    <name type="scientific">Paraferrimonas sedimenticola</name>
    <dbReference type="NCBI Taxonomy" id="375674"/>
    <lineage>
        <taxon>Bacteria</taxon>
        <taxon>Pseudomonadati</taxon>
        <taxon>Pseudomonadota</taxon>
        <taxon>Gammaproteobacteria</taxon>
        <taxon>Alteromonadales</taxon>
        <taxon>Ferrimonadaceae</taxon>
        <taxon>Paraferrimonas</taxon>
    </lineage>
</organism>
<dbReference type="SUPFAM" id="SSF50630">
    <property type="entry name" value="Acid proteases"/>
    <property type="match status" value="1"/>
</dbReference>
<dbReference type="AlphaFoldDB" id="A0AA37VZQ2"/>
<comment type="caution">
    <text evidence="2">The sequence shown here is derived from an EMBL/GenBank/DDBJ whole genome shotgun (WGS) entry which is preliminary data.</text>
</comment>
<sequence length="301" mass="32345">MQFSRVLKIAAVAMTLLHTQAFAGLGDWVEFNIDNGQIKMPVTIEGVSANAIIDSGAELSGINNAFLAANGLSFDKGPKIKVKGADGSQTQASANGVPVNMFKAAFTVNELVKADMGDASDAVVLGSSFFRDFLLQIDYPNKRIRLLDKKAVNLNKLKNIDMRADRKTGSSIIKVALGGGEETWMLLDTGSQAGVVAKRDTAEENGWTKLPVDSSAVVKNVKVDTFRLPSMTFGPYNLENVLAAIPAQGQSLSNLENSIGNSPSFRGKRVNGLIGYDVLKNYVITMDYSKGRMHIGLPETI</sequence>
<dbReference type="RefSeq" id="WP_095506427.1">
    <property type="nucleotide sequence ID" value="NZ_BSNC01000003.1"/>
</dbReference>
<dbReference type="Gene3D" id="2.40.70.10">
    <property type="entry name" value="Acid Proteases"/>
    <property type="match status" value="2"/>
</dbReference>
<evidence type="ECO:0000313" key="3">
    <source>
        <dbReference type="Proteomes" id="UP001161422"/>
    </source>
</evidence>
<evidence type="ECO:0000256" key="1">
    <source>
        <dbReference type="SAM" id="SignalP"/>
    </source>
</evidence>
<dbReference type="InterPro" id="IPR021109">
    <property type="entry name" value="Peptidase_aspartic_dom_sf"/>
</dbReference>
<feature type="signal peptide" evidence="1">
    <location>
        <begin position="1"/>
        <end position="23"/>
    </location>
</feature>
<proteinExistence type="predicted"/>
<reference evidence="2" key="1">
    <citation type="journal article" date="2014" name="Int. J. Syst. Evol. Microbiol.">
        <title>Complete genome sequence of Corynebacterium casei LMG S-19264T (=DSM 44701T), isolated from a smear-ripened cheese.</title>
        <authorList>
            <consortium name="US DOE Joint Genome Institute (JGI-PGF)"/>
            <person name="Walter F."/>
            <person name="Albersmeier A."/>
            <person name="Kalinowski J."/>
            <person name="Ruckert C."/>
        </authorList>
    </citation>
    <scope>NUCLEOTIDE SEQUENCE</scope>
    <source>
        <strain evidence="2">NBRC 101628</strain>
    </source>
</reference>
<accession>A0AA37VZQ2</accession>
<reference evidence="2" key="2">
    <citation type="submission" date="2023-01" db="EMBL/GenBank/DDBJ databases">
        <title>Draft genome sequence of Paraferrimonas sedimenticola strain NBRC 101628.</title>
        <authorList>
            <person name="Sun Q."/>
            <person name="Mori K."/>
        </authorList>
    </citation>
    <scope>NUCLEOTIDE SEQUENCE</scope>
    <source>
        <strain evidence="2">NBRC 101628</strain>
    </source>
</reference>
<feature type="chain" id="PRO_5041257601" description="Aspartyl protease" evidence="1">
    <location>
        <begin position="24"/>
        <end position="301"/>
    </location>
</feature>
<evidence type="ECO:0000313" key="2">
    <source>
        <dbReference type="EMBL" id="GLP95860.1"/>
    </source>
</evidence>
<evidence type="ECO:0008006" key="4">
    <source>
        <dbReference type="Google" id="ProtNLM"/>
    </source>
</evidence>
<keyword evidence="3" id="KW-1185">Reference proteome</keyword>
<protein>
    <recommendedName>
        <fullName evidence="4">Aspartyl protease</fullName>
    </recommendedName>
</protein>
<gene>
    <name evidence="2" type="ORF">GCM10007895_11660</name>
</gene>
<dbReference type="EMBL" id="BSNC01000003">
    <property type="protein sequence ID" value="GLP95860.1"/>
    <property type="molecule type" value="Genomic_DNA"/>
</dbReference>
<dbReference type="CDD" id="cd00303">
    <property type="entry name" value="retropepsin_like"/>
    <property type="match status" value="1"/>
</dbReference>
<keyword evidence="1" id="KW-0732">Signal</keyword>